<dbReference type="PANTHER" id="PTHR10209">
    <property type="entry name" value="OXIDOREDUCTASE, 2OG-FE II OXYGENASE FAMILY PROTEIN"/>
    <property type="match status" value="1"/>
</dbReference>
<dbReference type="Proteomes" id="UP000232323">
    <property type="component" value="Unassembled WGS sequence"/>
</dbReference>
<evidence type="ECO:0000256" key="1">
    <source>
        <dbReference type="ARBA" id="ARBA00008056"/>
    </source>
</evidence>
<feature type="domain" description="Isopenicillin N synthase-like Fe(2+) 2OG dioxygenase" evidence="5">
    <location>
        <begin position="224"/>
        <end position="315"/>
    </location>
</feature>
<keyword evidence="2" id="KW-0479">Metal-binding</keyword>
<dbReference type="EMBL" id="BEGY01000125">
    <property type="protein sequence ID" value="GAX84440.1"/>
    <property type="molecule type" value="Genomic_DNA"/>
</dbReference>
<dbReference type="GO" id="GO:0016491">
    <property type="term" value="F:oxidoreductase activity"/>
    <property type="evidence" value="ECO:0007669"/>
    <property type="project" value="UniProtKB-KW"/>
</dbReference>
<dbReference type="SUPFAM" id="SSF51197">
    <property type="entry name" value="Clavaminate synthase-like"/>
    <property type="match status" value="1"/>
</dbReference>
<protein>
    <recommendedName>
        <fullName evidence="5">Isopenicillin N synthase-like Fe(2+) 2OG dioxygenase domain-containing protein</fullName>
    </recommendedName>
</protein>
<name>A0A250XNR7_9CHLO</name>
<dbReference type="Gene3D" id="2.60.120.330">
    <property type="entry name" value="B-lactam Antibiotic, Isopenicillin N Synthase, Chain"/>
    <property type="match status" value="1"/>
</dbReference>
<evidence type="ECO:0000259" key="5">
    <source>
        <dbReference type="Pfam" id="PF03171"/>
    </source>
</evidence>
<dbReference type="OrthoDB" id="10248513at2759"/>
<reference evidence="6 7" key="1">
    <citation type="submission" date="2017-08" db="EMBL/GenBank/DDBJ databases">
        <title>Acidophilic green algal genome provides insights into adaptation to an acidic environment.</title>
        <authorList>
            <person name="Hirooka S."/>
            <person name="Hirose Y."/>
            <person name="Kanesaki Y."/>
            <person name="Higuchi S."/>
            <person name="Fujiwara T."/>
            <person name="Onuma R."/>
            <person name="Era A."/>
            <person name="Ohbayashi R."/>
            <person name="Uzuka A."/>
            <person name="Nozaki H."/>
            <person name="Yoshikawa H."/>
            <person name="Miyagishima S.Y."/>
        </authorList>
    </citation>
    <scope>NUCLEOTIDE SEQUENCE [LARGE SCALE GENOMIC DNA]</scope>
    <source>
        <strain evidence="6 7">NIES-2499</strain>
    </source>
</reference>
<proteinExistence type="inferred from homology"/>
<dbReference type="GO" id="GO:0046872">
    <property type="term" value="F:metal ion binding"/>
    <property type="evidence" value="ECO:0007669"/>
    <property type="project" value="UniProtKB-KW"/>
</dbReference>
<dbReference type="AlphaFoldDB" id="A0A250XNR7"/>
<keyword evidence="3" id="KW-0560">Oxidoreductase</keyword>
<comment type="similarity">
    <text evidence="1">Belongs to the iron/ascorbate-dependent oxidoreductase family.</text>
</comment>
<comment type="caution">
    <text evidence="6">The sequence shown here is derived from an EMBL/GenBank/DDBJ whole genome shotgun (WGS) entry which is preliminary data.</text>
</comment>
<evidence type="ECO:0000313" key="7">
    <source>
        <dbReference type="Proteomes" id="UP000232323"/>
    </source>
</evidence>
<evidence type="ECO:0000313" key="6">
    <source>
        <dbReference type="EMBL" id="GAX84440.1"/>
    </source>
</evidence>
<dbReference type="InterPro" id="IPR027443">
    <property type="entry name" value="IPNS-like_sf"/>
</dbReference>
<dbReference type="Pfam" id="PF03171">
    <property type="entry name" value="2OG-FeII_Oxy"/>
    <property type="match status" value="1"/>
</dbReference>
<keyword evidence="4" id="KW-0408">Iron</keyword>
<evidence type="ECO:0000256" key="3">
    <source>
        <dbReference type="ARBA" id="ARBA00023002"/>
    </source>
</evidence>
<evidence type="ECO:0000256" key="4">
    <source>
        <dbReference type="ARBA" id="ARBA00023004"/>
    </source>
</evidence>
<gene>
    <name evidence="6" type="ORF">CEUSTIGMA_g11860.t1</name>
</gene>
<dbReference type="STRING" id="1157962.A0A250XNR7"/>
<sequence length="465" mass="50905">MPGDLSIVDLSEHIEELETGALMPSTVLIEMCRKLAHSLMETGCVIVRDPRVEMRDNDIFLNMMETYFSQPISSKMQDVRPDLHFQVGATPGGQETPKILVDKLMQQSAACLKEGNRATLPTGPDPKWRFFWRIGERPKDEQFTELNAEPVIPAGFPEWQQVMDSWGGRLVCVAETLSKALAVGLGLQVNSISNLMQQGPHLLAPTGSDLGCPEGSKPGYVFAGYHYDLNLLTLHGRCRFPGLYVWLRDGRRVAVRVPAGCLIVQAGKQLEWLTGGAIVAGMHEVVVNEDTIKGVLEAKAAGRPLWRVSSTVFTHVASSKTLMPLDRFATSSSLLLYPPTLAGVQVQQELEALKLKKKSSMTQCCLEGKEQERAVVQVVQQQGGVVGSCIGAGEPQETDHCHTTAQLDELNSGVQIKSRVEEYSGHVECHEAVCSVRRKVYNGIKTYGFTSGDKPGYVQSCGQVG</sequence>
<organism evidence="6 7">
    <name type="scientific">Chlamydomonas eustigma</name>
    <dbReference type="NCBI Taxonomy" id="1157962"/>
    <lineage>
        <taxon>Eukaryota</taxon>
        <taxon>Viridiplantae</taxon>
        <taxon>Chlorophyta</taxon>
        <taxon>core chlorophytes</taxon>
        <taxon>Chlorophyceae</taxon>
        <taxon>CS clade</taxon>
        <taxon>Chlamydomonadales</taxon>
        <taxon>Chlamydomonadaceae</taxon>
        <taxon>Chlamydomonas</taxon>
    </lineage>
</organism>
<accession>A0A250XNR7</accession>
<dbReference type="InterPro" id="IPR044861">
    <property type="entry name" value="IPNS-like_FE2OG_OXY"/>
</dbReference>
<evidence type="ECO:0000256" key="2">
    <source>
        <dbReference type="ARBA" id="ARBA00022723"/>
    </source>
</evidence>
<keyword evidence="7" id="KW-1185">Reference proteome</keyword>
<dbReference type="PANTHER" id="PTHR10209:SF874">
    <property type="entry name" value="2-OXOGLUTARATE (2OG) AND FE(II)-DEPENDENT OXYGENASE SUPERFAMILY PROTEIN"/>
    <property type="match status" value="1"/>
</dbReference>